<feature type="region of interest" description="Disordered" evidence="1">
    <location>
        <begin position="11"/>
        <end position="32"/>
    </location>
</feature>
<dbReference type="PANTHER" id="PTHR37210:SF2">
    <property type="entry name" value="PROTEIN CHLOROPLAST VESICULATION"/>
    <property type="match status" value="1"/>
</dbReference>
<dbReference type="Proteomes" id="UP000775213">
    <property type="component" value="Unassembled WGS sequence"/>
</dbReference>
<reference evidence="2 3" key="1">
    <citation type="journal article" date="2021" name="Hortic Res">
        <title>Chromosome-scale assembly of the Dendrobium chrysotoxum genome enhances the understanding of orchid evolution.</title>
        <authorList>
            <person name="Zhang Y."/>
            <person name="Zhang G.Q."/>
            <person name="Zhang D."/>
            <person name="Liu X.D."/>
            <person name="Xu X.Y."/>
            <person name="Sun W.H."/>
            <person name="Yu X."/>
            <person name="Zhu X."/>
            <person name="Wang Z.W."/>
            <person name="Zhao X."/>
            <person name="Zhong W.Y."/>
            <person name="Chen H."/>
            <person name="Yin W.L."/>
            <person name="Huang T."/>
            <person name="Niu S.C."/>
            <person name="Liu Z.J."/>
        </authorList>
    </citation>
    <scope>NUCLEOTIDE SEQUENCE [LARGE SCALE GENOMIC DNA]</scope>
    <source>
        <strain evidence="2">Lindl</strain>
    </source>
</reference>
<evidence type="ECO:0000313" key="2">
    <source>
        <dbReference type="EMBL" id="KAH0467823.1"/>
    </source>
</evidence>
<feature type="region of interest" description="Disordered" evidence="1">
    <location>
        <begin position="81"/>
        <end position="105"/>
    </location>
</feature>
<protein>
    <submittedName>
        <fullName evidence="2">Uncharacterized protein</fullName>
    </submittedName>
</protein>
<dbReference type="EMBL" id="JAGFBR010000004">
    <property type="protein sequence ID" value="KAH0467823.1"/>
    <property type="molecule type" value="Genomic_DNA"/>
</dbReference>
<dbReference type="PANTHER" id="PTHR37210">
    <property type="entry name" value="EXPRESSED PROTEIN"/>
    <property type="match status" value="1"/>
</dbReference>
<gene>
    <name evidence="2" type="ORF">IEQ34_002856</name>
</gene>
<organism evidence="2 3">
    <name type="scientific">Dendrobium chrysotoxum</name>
    <name type="common">Orchid</name>
    <dbReference type="NCBI Taxonomy" id="161865"/>
    <lineage>
        <taxon>Eukaryota</taxon>
        <taxon>Viridiplantae</taxon>
        <taxon>Streptophyta</taxon>
        <taxon>Embryophyta</taxon>
        <taxon>Tracheophyta</taxon>
        <taxon>Spermatophyta</taxon>
        <taxon>Magnoliopsida</taxon>
        <taxon>Liliopsida</taxon>
        <taxon>Asparagales</taxon>
        <taxon>Orchidaceae</taxon>
        <taxon>Epidendroideae</taxon>
        <taxon>Malaxideae</taxon>
        <taxon>Dendrobiinae</taxon>
        <taxon>Dendrobium</taxon>
    </lineage>
</organism>
<name>A0AAV7HK43_DENCH</name>
<evidence type="ECO:0000313" key="3">
    <source>
        <dbReference type="Proteomes" id="UP000775213"/>
    </source>
</evidence>
<comment type="caution">
    <text evidence="2">The sequence shown here is derived from an EMBL/GenBank/DDBJ whole genome shotgun (WGS) entry which is preliminary data.</text>
</comment>
<feature type="compositionally biased region" description="Pro residues" evidence="1">
    <location>
        <begin position="14"/>
        <end position="29"/>
    </location>
</feature>
<dbReference type="AlphaFoldDB" id="A0AAV7HK43"/>
<evidence type="ECO:0000256" key="1">
    <source>
        <dbReference type="SAM" id="MobiDB-lite"/>
    </source>
</evidence>
<dbReference type="InterPro" id="IPR053350">
    <property type="entry name" value="CV_Inducer"/>
</dbReference>
<proteinExistence type="predicted"/>
<keyword evidence="3" id="KW-1185">Reference proteome</keyword>
<accession>A0AAV7HK43</accession>
<sequence>MALPINACIRLSSSPPPPPPLPNASPPPLSQWSGWRRNTLAAAAAAAIVTIGAASAMEGPIALAAETGRAVAAPAAERWSEKRKCPPWHANSLENIMPENLPRPPPHRRTDGLAAYRVAPALGGGAQLHRYSSGCYSL</sequence>